<gene>
    <name evidence="6" type="ORF">NGB36_16570</name>
</gene>
<dbReference type="InterPro" id="IPR001789">
    <property type="entry name" value="Sig_transdc_resp-reg_receiver"/>
</dbReference>
<dbReference type="Proteomes" id="UP001057702">
    <property type="component" value="Unassembled WGS sequence"/>
</dbReference>
<protein>
    <submittedName>
        <fullName evidence="6">Response regulator transcription factor</fullName>
    </submittedName>
</protein>
<organism evidence="6 7">
    <name type="scientific">Streptomyces humicola</name>
    <dbReference type="NCBI Taxonomy" id="2953240"/>
    <lineage>
        <taxon>Bacteria</taxon>
        <taxon>Bacillati</taxon>
        <taxon>Actinomycetota</taxon>
        <taxon>Actinomycetes</taxon>
        <taxon>Kitasatosporales</taxon>
        <taxon>Streptomycetaceae</taxon>
        <taxon>Streptomyces</taxon>
    </lineage>
</organism>
<feature type="DNA-binding region" description="OmpR/PhoB-type" evidence="3">
    <location>
        <begin position="125"/>
        <end position="227"/>
    </location>
</feature>
<accession>A0ABT1PWY1</accession>
<dbReference type="Gene3D" id="1.10.10.10">
    <property type="entry name" value="Winged helix-like DNA-binding domain superfamily/Winged helix DNA-binding domain"/>
    <property type="match status" value="1"/>
</dbReference>
<dbReference type="InterPro" id="IPR011006">
    <property type="entry name" value="CheY-like_superfamily"/>
</dbReference>
<feature type="modified residue" description="4-aspartylphosphate" evidence="2">
    <location>
        <position position="52"/>
    </location>
</feature>
<keyword evidence="7" id="KW-1185">Reference proteome</keyword>
<evidence type="ECO:0000256" key="3">
    <source>
        <dbReference type="PROSITE-ProRule" id="PRU01091"/>
    </source>
</evidence>
<reference evidence="6" key="1">
    <citation type="submission" date="2022-06" db="EMBL/GenBank/DDBJ databases">
        <title>Draft genome sequence of Streptomyces sp. RB6PN25 isolated from peat swamp forest in Thailand.</title>
        <authorList>
            <person name="Duangmal K."/>
            <person name="Klaysubun C."/>
        </authorList>
    </citation>
    <scope>NUCLEOTIDE SEQUENCE</scope>
    <source>
        <strain evidence="6">RB6PN25</strain>
    </source>
</reference>
<evidence type="ECO:0000259" key="4">
    <source>
        <dbReference type="PROSITE" id="PS50110"/>
    </source>
</evidence>
<dbReference type="RefSeq" id="WP_255921103.1">
    <property type="nucleotide sequence ID" value="NZ_JANFNG010000011.1"/>
</dbReference>
<dbReference type="SUPFAM" id="SSF52172">
    <property type="entry name" value="CheY-like"/>
    <property type="match status" value="1"/>
</dbReference>
<dbReference type="InterPro" id="IPR039420">
    <property type="entry name" value="WalR-like"/>
</dbReference>
<dbReference type="Gene3D" id="3.40.50.2300">
    <property type="match status" value="1"/>
</dbReference>
<dbReference type="PANTHER" id="PTHR48111:SF50">
    <property type="entry name" value="KDP OPERON TRANSCRIPTIONAL REGULATORY PROTEIN KDPE"/>
    <property type="match status" value="1"/>
</dbReference>
<feature type="domain" description="Response regulatory" evidence="4">
    <location>
        <begin position="3"/>
        <end position="116"/>
    </location>
</feature>
<dbReference type="InterPro" id="IPR016032">
    <property type="entry name" value="Sig_transdc_resp-reg_C-effctor"/>
</dbReference>
<dbReference type="SMART" id="SM00862">
    <property type="entry name" value="Trans_reg_C"/>
    <property type="match status" value="1"/>
</dbReference>
<dbReference type="EMBL" id="JANFNG010000011">
    <property type="protein sequence ID" value="MCQ4082176.1"/>
    <property type="molecule type" value="Genomic_DNA"/>
</dbReference>
<keyword evidence="1 3" id="KW-0238">DNA-binding</keyword>
<evidence type="ECO:0000256" key="1">
    <source>
        <dbReference type="ARBA" id="ARBA00023125"/>
    </source>
</evidence>
<dbReference type="InterPro" id="IPR036388">
    <property type="entry name" value="WH-like_DNA-bd_sf"/>
</dbReference>
<dbReference type="SMART" id="SM00448">
    <property type="entry name" value="REC"/>
    <property type="match status" value="1"/>
</dbReference>
<evidence type="ECO:0000259" key="5">
    <source>
        <dbReference type="PROSITE" id="PS51755"/>
    </source>
</evidence>
<dbReference type="Gene3D" id="6.10.250.690">
    <property type="match status" value="1"/>
</dbReference>
<keyword evidence="2" id="KW-0597">Phosphoprotein</keyword>
<dbReference type="InterPro" id="IPR001867">
    <property type="entry name" value="OmpR/PhoB-type_DNA-bd"/>
</dbReference>
<feature type="domain" description="OmpR/PhoB-type" evidence="5">
    <location>
        <begin position="125"/>
        <end position="227"/>
    </location>
</feature>
<dbReference type="PROSITE" id="PS51755">
    <property type="entry name" value="OMPR_PHOB"/>
    <property type="match status" value="1"/>
</dbReference>
<evidence type="ECO:0000313" key="7">
    <source>
        <dbReference type="Proteomes" id="UP001057702"/>
    </source>
</evidence>
<dbReference type="Pfam" id="PF00486">
    <property type="entry name" value="Trans_reg_C"/>
    <property type="match status" value="1"/>
</dbReference>
<dbReference type="SUPFAM" id="SSF46894">
    <property type="entry name" value="C-terminal effector domain of the bipartite response regulators"/>
    <property type="match status" value="1"/>
</dbReference>
<comment type="caution">
    <text evidence="6">The sequence shown here is derived from an EMBL/GenBank/DDBJ whole genome shotgun (WGS) entry which is preliminary data.</text>
</comment>
<evidence type="ECO:0000313" key="6">
    <source>
        <dbReference type="EMBL" id="MCQ4082176.1"/>
    </source>
</evidence>
<proteinExistence type="predicted"/>
<dbReference type="PROSITE" id="PS50110">
    <property type="entry name" value="RESPONSE_REGULATORY"/>
    <property type="match status" value="1"/>
</dbReference>
<sequence length="233" mass="25817">MRRVLIVDNEPQLLRALDINLTAHNYAVATASDGTTALRLATRRPPDLVILDLHLPDIDGTDVITGLRAWATMPIVALSEHIDPTESVQALDAGADDYVRKPFSMDELLARLRALLRRCDQHEDLSTVQVGDYTIDLAASTAVPTSGRGEPLHLTPTEWRLLAALLRNPGRLVTGHQLLRDIWGPGHEQQSNYLRIHISALRHKLEPDPANPRHLITEPGIGYRFEPAGKASR</sequence>
<name>A0ABT1PWY1_9ACTN</name>
<dbReference type="PANTHER" id="PTHR48111">
    <property type="entry name" value="REGULATOR OF RPOS"/>
    <property type="match status" value="1"/>
</dbReference>
<dbReference type="Pfam" id="PF00072">
    <property type="entry name" value="Response_reg"/>
    <property type="match status" value="1"/>
</dbReference>
<dbReference type="CDD" id="cd00383">
    <property type="entry name" value="trans_reg_C"/>
    <property type="match status" value="1"/>
</dbReference>
<evidence type="ECO:0000256" key="2">
    <source>
        <dbReference type="PROSITE-ProRule" id="PRU00169"/>
    </source>
</evidence>